<dbReference type="Pfam" id="PF10097">
    <property type="entry name" value="DUF2335"/>
    <property type="match status" value="1"/>
</dbReference>
<dbReference type="Proteomes" id="UP000623301">
    <property type="component" value="Unassembled WGS sequence"/>
</dbReference>
<name>A0ABS0WSH8_9FLAO</name>
<dbReference type="InterPro" id="IPR019284">
    <property type="entry name" value="RP532"/>
</dbReference>
<feature type="transmembrane region" description="Helical" evidence="2">
    <location>
        <begin position="74"/>
        <end position="94"/>
    </location>
</feature>
<proteinExistence type="predicted"/>
<keyword evidence="2" id="KW-1133">Transmembrane helix</keyword>
<dbReference type="EMBL" id="JAEHFJ010000005">
    <property type="protein sequence ID" value="MBJ2174935.1"/>
    <property type="molecule type" value="Genomic_DNA"/>
</dbReference>
<evidence type="ECO:0000313" key="4">
    <source>
        <dbReference type="Proteomes" id="UP000623301"/>
    </source>
</evidence>
<sequence length="126" mass="14205">MAKNKQMPMSEKDMKNSNYSTWLPEPTTLEKYKNIIPDGADRIMSMFENEQENRHKVENKSIDNMNSQTKRGQWLGFIMGLITLGCGTYLTIIGERAVGGTLFSVTVIGLVGVFVIGKFYYPNKSA</sequence>
<accession>A0ABS0WSH8</accession>
<comment type="caution">
    <text evidence="3">The sequence shown here is derived from an EMBL/GenBank/DDBJ whole genome shotgun (WGS) entry which is preliminary data.</text>
</comment>
<organism evidence="3 4">
    <name type="scientific">Aureibaculum flavum</name>
    <dbReference type="NCBI Taxonomy" id="2795986"/>
    <lineage>
        <taxon>Bacteria</taxon>
        <taxon>Pseudomonadati</taxon>
        <taxon>Bacteroidota</taxon>
        <taxon>Flavobacteriia</taxon>
        <taxon>Flavobacteriales</taxon>
        <taxon>Flavobacteriaceae</taxon>
        <taxon>Aureibaculum</taxon>
    </lineage>
</organism>
<evidence type="ECO:0000313" key="3">
    <source>
        <dbReference type="EMBL" id="MBJ2174935.1"/>
    </source>
</evidence>
<evidence type="ECO:0000256" key="2">
    <source>
        <dbReference type="SAM" id="Phobius"/>
    </source>
</evidence>
<protein>
    <submittedName>
        <fullName evidence="3">DUF2335 domain-containing protein</fullName>
    </submittedName>
</protein>
<keyword evidence="2" id="KW-0812">Transmembrane</keyword>
<dbReference type="RefSeq" id="WP_198841645.1">
    <property type="nucleotide sequence ID" value="NZ_JAEHFJ010000005.1"/>
</dbReference>
<feature type="transmembrane region" description="Helical" evidence="2">
    <location>
        <begin position="100"/>
        <end position="121"/>
    </location>
</feature>
<gene>
    <name evidence="3" type="ORF">JBL43_11850</name>
</gene>
<evidence type="ECO:0000256" key="1">
    <source>
        <dbReference type="SAM" id="MobiDB-lite"/>
    </source>
</evidence>
<keyword evidence="4" id="KW-1185">Reference proteome</keyword>
<feature type="region of interest" description="Disordered" evidence="1">
    <location>
        <begin position="1"/>
        <end position="22"/>
    </location>
</feature>
<reference evidence="3 4" key="1">
    <citation type="submission" date="2020-12" db="EMBL/GenBank/DDBJ databases">
        <title>Aureibaculum luteum sp. nov. and Aureibaculum flavum sp. nov., novel members of the family Flavobacteriaceae isolated from Antarctic intertidal sediments.</title>
        <authorList>
            <person name="He X."/>
            <person name="Zhang X."/>
        </authorList>
    </citation>
    <scope>NUCLEOTIDE SEQUENCE [LARGE SCALE GENOMIC DNA]</scope>
    <source>
        <strain evidence="3 4">A20</strain>
    </source>
</reference>
<keyword evidence="2" id="KW-0472">Membrane</keyword>